<evidence type="ECO:0000256" key="6">
    <source>
        <dbReference type="ARBA" id="ARBA00023136"/>
    </source>
</evidence>
<dbReference type="GO" id="GO:0004984">
    <property type="term" value="F:olfactory receptor activity"/>
    <property type="evidence" value="ECO:0007669"/>
    <property type="project" value="InterPro"/>
</dbReference>
<evidence type="ECO:0000256" key="8">
    <source>
        <dbReference type="ARBA" id="ARBA00023224"/>
    </source>
</evidence>
<keyword evidence="7" id="KW-0675">Receptor</keyword>
<protein>
    <submittedName>
        <fullName evidence="9">Uncharacterized protein</fullName>
    </submittedName>
</protein>
<dbReference type="Proteomes" id="UP001162156">
    <property type="component" value="Unassembled WGS sequence"/>
</dbReference>
<dbReference type="GO" id="GO:0005549">
    <property type="term" value="F:odorant binding"/>
    <property type="evidence" value="ECO:0007669"/>
    <property type="project" value="InterPro"/>
</dbReference>
<dbReference type="InterPro" id="IPR004117">
    <property type="entry name" value="7tm6_olfct_rcpt"/>
</dbReference>
<keyword evidence="5" id="KW-1133">Transmembrane helix</keyword>
<evidence type="ECO:0000256" key="2">
    <source>
        <dbReference type="ARBA" id="ARBA00022606"/>
    </source>
</evidence>
<proteinExistence type="predicted"/>
<dbReference type="GO" id="GO:0007165">
    <property type="term" value="P:signal transduction"/>
    <property type="evidence" value="ECO:0007669"/>
    <property type="project" value="UniProtKB-KW"/>
</dbReference>
<evidence type="ECO:0000313" key="9">
    <source>
        <dbReference type="EMBL" id="KAJ8969042.1"/>
    </source>
</evidence>
<dbReference type="Pfam" id="PF02949">
    <property type="entry name" value="7tm_6"/>
    <property type="match status" value="1"/>
</dbReference>
<keyword evidence="8" id="KW-0807">Transducer</keyword>
<accession>A0AAV8ZRC6</accession>
<dbReference type="AlphaFoldDB" id="A0AAV8ZRC6"/>
<organism evidence="9 10">
    <name type="scientific">Rhamnusium bicolor</name>
    <dbReference type="NCBI Taxonomy" id="1586634"/>
    <lineage>
        <taxon>Eukaryota</taxon>
        <taxon>Metazoa</taxon>
        <taxon>Ecdysozoa</taxon>
        <taxon>Arthropoda</taxon>
        <taxon>Hexapoda</taxon>
        <taxon>Insecta</taxon>
        <taxon>Pterygota</taxon>
        <taxon>Neoptera</taxon>
        <taxon>Endopterygota</taxon>
        <taxon>Coleoptera</taxon>
        <taxon>Polyphaga</taxon>
        <taxon>Cucujiformia</taxon>
        <taxon>Chrysomeloidea</taxon>
        <taxon>Cerambycidae</taxon>
        <taxon>Lepturinae</taxon>
        <taxon>Rhagiini</taxon>
        <taxon>Rhamnusium</taxon>
    </lineage>
</organism>
<keyword evidence="10" id="KW-1185">Reference proteome</keyword>
<keyword evidence="3" id="KW-0812">Transmembrane</keyword>
<keyword evidence="6" id="KW-0472">Membrane</keyword>
<comment type="subcellular location">
    <subcellularLocation>
        <location evidence="1">Membrane</location>
        <topology evidence="1">Multi-pass membrane protein</topology>
    </subcellularLocation>
</comment>
<reference evidence="9" key="1">
    <citation type="journal article" date="2023" name="Insect Mol. Biol.">
        <title>Genome sequencing provides insights into the evolution of gene families encoding plant cell wall-degrading enzymes in longhorned beetles.</title>
        <authorList>
            <person name="Shin N.R."/>
            <person name="Okamura Y."/>
            <person name="Kirsch R."/>
            <person name="Pauchet Y."/>
        </authorList>
    </citation>
    <scope>NUCLEOTIDE SEQUENCE</scope>
    <source>
        <strain evidence="9">RBIC_L_NR</strain>
    </source>
</reference>
<evidence type="ECO:0000256" key="1">
    <source>
        <dbReference type="ARBA" id="ARBA00004141"/>
    </source>
</evidence>
<name>A0AAV8ZRC6_9CUCU</name>
<evidence type="ECO:0000313" key="10">
    <source>
        <dbReference type="Proteomes" id="UP001162156"/>
    </source>
</evidence>
<evidence type="ECO:0000256" key="4">
    <source>
        <dbReference type="ARBA" id="ARBA00022725"/>
    </source>
</evidence>
<dbReference type="GO" id="GO:0016020">
    <property type="term" value="C:membrane"/>
    <property type="evidence" value="ECO:0007669"/>
    <property type="project" value="UniProtKB-SubCell"/>
</dbReference>
<evidence type="ECO:0000256" key="3">
    <source>
        <dbReference type="ARBA" id="ARBA00022692"/>
    </source>
</evidence>
<sequence>MQADEMHTYMWQSDWLAADIKFKTSMIITMARLKKPIYLTAGDFAPLTLATFVAVCKNILLCIL</sequence>
<evidence type="ECO:0000256" key="5">
    <source>
        <dbReference type="ARBA" id="ARBA00022989"/>
    </source>
</evidence>
<gene>
    <name evidence="9" type="ORF">NQ314_001942</name>
</gene>
<keyword evidence="4" id="KW-0552">Olfaction</keyword>
<comment type="caution">
    <text evidence="9">The sequence shown here is derived from an EMBL/GenBank/DDBJ whole genome shotgun (WGS) entry which is preliminary data.</text>
</comment>
<dbReference type="EMBL" id="JANEYF010000603">
    <property type="protein sequence ID" value="KAJ8969042.1"/>
    <property type="molecule type" value="Genomic_DNA"/>
</dbReference>
<evidence type="ECO:0000256" key="7">
    <source>
        <dbReference type="ARBA" id="ARBA00023170"/>
    </source>
</evidence>
<keyword evidence="2" id="KW-0716">Sensory transduction</keyword>